<dbReference type="PANTHER" id="PTHR43190:SF3">
    <property type="entry name" value="N-ACETYL-D-GLUCOSAMINE KINASE"/>
    <property type="match status" value="1"/>
</dbReference>
<dbReference type="RefSeq" id="WP_012292533.1">
    <property type="nucleotide sequence ID" value="NZ_JANTOO010000004.1"/>
</dbReference>
<reference evidence="2 3" key="1">
    <citation type="submission" date="2022-08" db="EMBL/GenBank/DDBJ databases">
        <title>Lysinibacillus sequencing.</title>
        <authorList>
            <person name="Dunlap C."/>
        </authorList>
    </citation>
    <scope>NUCLEOTIDE SEQUENCE [LARGE SCALE GENOMIC DNA]</scope>
    <source>
        <strain evidence="2 3">PB211</strain>
    </source>
</reference>
<evidence type="ECO:0000313" key="2">
    <source>
        <dbReference type="EMBL" id="MCS1394987.1"/>
    </source>
</evidence>
<dbReference type="Gene3D" id="3.30.420.40">
    <property type="match status" value="2"/>
</dbReference>
<sequence>MPLNKSYIIGVDGGGTKTRAVIGTKDGSVLAVMDGDGTNIKSTPSYEVRQHIQQLLECLVQRVGATKSDISTVFLCVAGGDRQEDLIRWKEWIAHIFPFPFCKVTVTNDAVAALTSGTFTQEGLVVIAGTGSIVYVVQENFISRIGGWGYLLGDEGSGYYIGQEALRAITRQYDAYGLNEDAFSKAILERLALTDPTEIITLIYEHTQPRICISSITRTVLLLATQNNEIAKRIVDRAVTHLVQLLQKMFRKEPQVKKFPIVTCGGLFENQYFVQCFQAKLQQSTIDNQIIQPEVPPAIGAFINGLFSEGIPMTKALQQTVKETWMNVKKSNGGI</sequence>
<dbReference type="CDD" id="cd24007">
    <property type="entry name" value="ASKHA_NBD_eukNAGK-like"/>
    <property type="match status" value="1"/>
</dbReference>
<dbReference type="SUPFAM" id="SSF53067">
    <property type="entry name" value="Actin-like ATPase domain"/>
    <property type="match status" value="2"/>
</dbReference>
<dbReference type="PANTHER" id="PTHR43190">
    <property type="entry name" value="N-ACETYL-D-GLUCOSAMINE KINASE"/>
    <property type="match status" value="1"/>
</dbReference>
<gene>
    <name evidence="2" type="ORF">NXZ79_02750</name>
</gene>
<protein>
    <recommendedName>
        <fullName evidence="1">ATPase BadF/BadG/BcrA/BcrD type domain-containing protein</fullName>
    </recommendedName>
</protein>
<dbReference type="EMBL" id="JANTOO010000004">
    <property type="protein sequence ID" value="MCS1394987.1"/>
    <property type="molecule type" value="Genomic_DNA"/>
</dbReference>
<evidence type="ECO:0000313" key="3">
    <source>
        <dbReference type="Proteomes" id="UP001525021"/>
    </source>
</evidence>
<keyword evidence="3" id="KW-1185">Reference proteome</keyword>
<organism evidence="2 3">
    <name type="scientific">Lysinibacillus pinottii</name>
    <dbReference type="NCBI Taxonomy" id="2973932"/>
    <lineage>
        <taxon>Bacteria</taxon>
        <taxon>Bacillati</taxon>
        <taxon>Bacillota</taxon>
        <taxon>Bacilli</taxon>
        <taxon>Bacillales</taxon>
        <taxon>Bacillaceae</taxon>
        <taxon>Lysinibacillus</taxon>
    </lineage>
</organism>
<dbReference type="Proteomes" id="UP001525021">
    <property type="component" value="Unassembled WGS sequence"/>
</dbReference>
<dbReference type="InterPro" id="IPR002731">
    <property type="entry name" value="ATPase_BadF"/>
</dbReference>
<dbReference type="InterPro" id="IPR043129">
    <property type="entry name" value="ATPase_NBD"/>
</dbReference>
<dbReference type="InterPro" id="IPR052519">
    <property type="entry name" value="Euk-type_GlcNAc_Kinase"/>
</dbReference>
<feature type="domain" description="ATPase BadF/BadG/BcrA/BcrD type" evidence="1">
    <location>
        <begin position="9"/>
        <end position="302"/>
    </location>
</feature>
<proteinExistence type="predicted"/>
<comment type="caution">
    <text evidence="2">The sequence shown here is derived from an EMBL/GenBank/DDBJ whole genome shotgun (WGS) entry which is preliminary data.</text>
</comment>
<dbReference type="Pfam" id="PF01869">
    <property type="entry name" value="BcrAD_BadFG"/>
    <property type="match status" value="1"/>
</dbReference>
<name>A0ABT2DJG8_9BACI</name>
<evidence type="ECO:0000259" key="1">
    <source>
        <dbReference type="Pfam" id="PF01869"/>
    </source>
</evidence>
<accession>A0ABT2DJG8</accession>